<dbReference type="CDD" id="cd00009">
    <property type="entry name" value="AAA"/>
    <property type="match status" value="1"/>
</dbReference>
<dbReference type="PANTHER" id="PTHR44688">
    <property type="entry name" value="DNA-BINDING TRANSCRIPTIONAL ACTIVATOR DEVR_DOSR"/>
    <property type="match status" value="1"/>
</dbReference>
<gene>
    <name evidence="5" type="ORF">GP475_09415</name>
</gene>
<proteinExistence type="predicted"/>
<dbReference type="Proteomes" id="UP000516320">
    <property type="component" value="Chromosome"/>
</dbReference>
<evidence type="ECO:0000259" key="4">
    <source>
        <dbReference type="PROSITE" id="PS50043"/>
    </source>
</evidence>
<evidence type="ECO:0000313" key="6">
    <source>
        <dbReference type="Proteomes" id="UP000516320"/>
    </source>
</evidence>
<dbReference type="EMBL" id="CP046884">
    <property type="protein sequence ID" value="QNQ90837.1"/>
    <property type="molecule type" value="Genomic_DNA"/>
</dbReference>
<dbReference type="InterPro" id="IPR036388">
    <property type="entry name" value="WH-like_DNA-bd_sf"/>
</dbReference>
<dbReference type="Gene3D" id="1.25.40.10">
    <property type="entry name" value="Tetratricopeptide repeat domain"/>
    <property type="match status" value="1"/>
</dbReference>
<accession>A0A7H0SQL2</accession>
<sequence>MSLPLGTPSQRHSPLKILLEKICQLKSPSGFSFLATGPSGCGKSRLIQELSQELYGWSITSVRILSWNSAQEKGIAGQIFDEKSTIEEILQRIDHPGSSSLFIIDDAHKANQQTVYKLLEISQAVKHSRIAVGFVADEELIATHNNKLSELVDTHIRIPPLSLHELHSLVLELFSFHLSRSAALDLHNITAGNPKRILEVLYSEPIDYWRQENPIIPLPSSWRTSFFGKLGHYASDPEILSVLQALAIFPQGANPEAMESLVGPEAISKVDAAIDMGLVEMHSPLLRLAFRQSTDRAVAQSLLGPVKLSKLHKAASRFYHSLGQIDLELYHEARAVQGKNDALAYRLAERGRELGNRGQWRKAADSLSLASSLFSSEQDARESYLDGIEALIAASDVPEARSRSKNLYFEKPDAKTDSIRAYLALHEGQKALSTQLLSRAWNELDGNPDYSDALKAQLASRMALLHLNNWDLKNILKWTDIAKKWAPPESSMGKEAHYISLIAQGALSGKIPEDIPFPDESPILAQRRHMALGWLSLVHDDPIGALHHLNTPSEGEGSERIGVWLDAWLGRTYFVLGRWDDGIKVVERGLARAERFGIHFLEPLLLWTGASIATYRGESWLAQNYSSRLAFSHDTFPLQQIPSAMCRLLISSLRNDFPSVMRAGAKLESLGKTVDMGQPGFWPWEDVWAQQLIHAGRISEADRVTSEAEERLSGSNILSSRAKLGVPRGSILILQGKVEEGLRVFEDSVECVESLALPAYESRILYEYGLVLRRLGKRRRADEIFSRAAEIYHMMGASDFVDRCNRERRASGIGTRTRDIGKLTPQEEEIAKLVASGATNREIAGELYLSTKTVEYHLTRVYRKLGIRARTELPKVFDSYVENTQP</sequence>
<dbReference type="InterPro" id="IPR000792">
    <property type="entry name" value="Tscrpt_reg_LuxR_C"/>
</dbReference>
<dbReference type="SUPFAM" id="SSF46894">
    <property type="entry name" value="C-terminal effector domain of the bipartite response regulators"/>
    <property type="match status" value="1"/>
</dbReference>
<evidence type="ECO:0000256" key="3">
    <source>
        <dbReference type="ARBA" id="ARBA00023163"/>
    </source>
</evidence>
<feature type="domain" description="HTH luxR-type" evidence="4">
    <location>
        <begin position="816"/>
        <end position="881"/>
    </location>
</feature>
<dbReference type="Pfam" id="PF00196">
    <property type="entry name" value="GerE"/>
    <property type="match status" value="1"/>
</dbReference>
<dbReference type="SMART" id="SM00382">
    <property type="entry name" value="AAA"/>
    <property type="match status" value="1"/>
</dbReference>
<dbReference type="InterPro" id="IPR003959">
    <property type="entry name" value="ATPase_AAA_core"/>
</dbReference>
<organism evidence="5 6">
    <name type="scientific">Corynebacterium poyangense</name>
    <dbReference type="NCBI Taxonomy" id="2684405"/>
    <lineage>
        <taxon>Bacteria</taxon>
        <taxon>Bacillati</taxon>
        <taxon>Actinomycetota</taxon>
        <taxon>Actinomycetes</taxon>
        <taxon>Mycobacteriales</taxon>
        <taxon>Corynebacteriaceae</taxon>
        <taxon>Corynebacterium</taxon>
    </lineage>
</organism>
<dbReference type="PANTHER" id="PTHR44688:SF16">
    <property type="entry name" value="DNA-BINDING TRANSCRIPTIONAL ACTIVATOR DEVR_DOSR"/>
    <property type="match status" value="1"/>
</dbReference>
<keyword evidence="6" id="KW-1185">Reference proteome</keyword>
<dbReference type="CDD" id="cd06170">
    <property type="entry name" value="LuxR_C_like"/>
    <property type="match status" value="1"/>
</dbReference>
<dbReference type="PROSITE" id="PS50043">
    <property type="entry name" value="HTH_LUXR_2"/>
    <property type="match status" value="1"/>
</dbReference>
<reference evidence="5 6" key="1">
    <citation type="submission" date="2019-12" db="EMBL/GenBank/DDBJ databases">
        <title>Corynebacterium sp. nov., isolated from feces of the Anser Albifrons in China.</title>
        <authorList>
            <person name="Liu Q."/>
        </authorList>
    </citation>
    <scope>NUCLEOTIDE SEQUENCE [LARGE SCALE GENOMIC DNA]</scope>
    <source>
        <strain evidence="5 6">4H37-19</strain>
    </source>
</reference>
<dbReference type="GO" id="GO:0005524">
    <property type="term" value="F:ATP binding"/>
    <property type="evidence" value="ECO:0007669"/>
    <property type="project" value="InterPro"/>
</dbReference>
<keyword evidence="2" id="KW-0238">DNA-binding</keyword>
<name>A0A7H0SQL2_9CORY</name>
<evidence type="ECO:0000313" key="5">
    <source>
        <dbReference type="EMBL" id="QNQ90837.1"/>
    </source>
</evidence>
<dbReference type="GO" id="GO:0006355">
    <property type="term" value="P:regulation of DNA-templated transcription"/>
    <property type="evidence" value="ECO:0007669"/>
    <property type="project" value="InterPro"/>
</dbReference>
<dbReference type="GO" id="GO:0003677">
    <property type="term" value="F:DNA binding"/>
    <property type="evidence" value="ECO:0007669"/>
    <property type="project" value="UniProtKB-KW"/>
</dbReference>
<dbReference type="GO" id="GO:0016887">
    <property type="term" value="F:ATP hydrolysis activity"/>
    <property type="evidence" value="ECO:0007669"/>
    <property type="project" value="InterPro"/>
</dbReference>
<dbReference type="AlphaFoldDB" id="A0A7H0SQL2"/>
<dbReference type="InterPro" id="IPR003593">
    <property type="entry name" value="AAA+_ATPase"/>
</dbReference>
<dbReference type="SMART" id="SM00421">
    <property type="entry name" value="HTH_LUXR"/>
    <property type="match status" value="1"/>
</dbReference>
<dbReference type="InterPro" id="IPR011990">
    <property type="entry name" value="TPR-like_helical_dom_sf"/>
</dbReference>
<dbReference type="PROSITE" id="PS00622">
    <property type="entry name" value="HTH_LUXR_1"/>
    <property type="match status" value="1"/>
</dbReference>
<keyword evidence="3" id="KW-0804">Transcription</keyword>
<evidence type="ECO:0000256" key="1">
    <source>
        <dbReference type="ARBA" id="ARBA00023015"/>
    </source>
</evidence>
<dbReference type="Gene3D" id="1.10.10.10">
    <property type="entry name" value="Winged helix-like DNA-binding domain superfamily/Winged helix DNA-binding domain"/>
    <property type="match status" value="1"/>
</dbReference>
<dbReference type="InterPro" id="IPR027417">
    <property type="entry name" value="P-loop_NTPase"/>
</dbReference>
<dbReference type="SUPFAM" id="SSF52540">
    <property type="entry name" value="P-loop containing nucleoside triphosphate hydrolases"/>
    <property type="match status" value="1"/>
</dbReference>
<protein>
    <submittedName>
        <fullName evidence="5">LuxR family transcriptional regulator</fullName>
    </submittedName>
</protein>
<dbReference type="SUPFAM" id="SSF48452">
    <property type="entry name" value="TPR-like"/>
    <property type="match status" value="1"/>
</dbReference>
<dbReference type="Gene3D" id="3.40.50.300">
    <property type="entry name" value="P-loop containing nucleotide triphosphate hydrolases"/>
    <property type="match status" value="1"/>
</dbReference>
<dbReference type="KEGG" id="cpoy:GP475_09415"/>
<dbReference type="InterPro" id="IPR016032">
    <property type="entry name" value="Sig_transdc_resp-reg_C-effctor"/>
</dbReference>
<dbReference type="Pfam" id="PF00004">
    <property type="entry name" value="AAA"/>
    <property type="match status" value="1"/>
</dbReference>
<dbReference type="PRINTS" id="PR00038">
    <property type="entry name" value="HTHLUXR"/>
</dbReference>
<keyword evidence="1" id="KW-0805">Transcription regulation</keyword>
<dbReference type="RefSeq" id="WP_187974146.1">
    <property type="nucleotide sequence ID" value="NZ_CP046884.1"/>
</dbReference>
<evidence type="ECO:0000256" key="2">
    <source>
        <dbReference type="ARBA" id="ARBA00023125"/>
    </source>
</evidence>